<feature type="signal peptide" evidence="1">
    <location>
        <begin position="1"/>
        <end position="19"/>
    </location>
</feature>
<accession>A0A1C3RD66</accession>
<evidence type="ECO:0000256" key="1">
    <source>
        <dbReference type="SAM" id="SignalP"/>
    </source>
</evidence>
<sequence>MARLLLLLCLSLLPLKAHATDFCDMDTMLASYKAAFNRQKLGDLESAHNSFKKLAKAAVAPAQRHVAQYFLEESRADMALENAIMWAQLAAWGGDEKAKTILKQAVESARHSVSEAGLRWAAQWRPEDTSCFVGEAAKIDDDDFQIVGRFPVVRHENVDEEVFAAMVTRLSQALENVTKVAVYFTPLIDLIPAFEVIEGEGTDRFIQWDADNDWIKVSSGFLQDSSPRQLAYSLVLTVQRRLFSLIKDASFADQVGTHYGKIKIYGSLYGDVRTKRFLKLFKEAIKEVRKLPVVLRDKVNYLDEIHYMPPSRYHAIRLASTKRFALYDHVRSGPEKRMMIVAQKMAFEEVDQIILELVRVGHQAQQHTYIEGMRGQVDGKKRENAILKALEGDMQGVAEAFTKTTAKKKKEVAHWDKAGPDGIAKLYCESVNAQVKAAIALKIHENRFSRTVDLKNCKKARAAWRTYRSTETKK</sequence>
<dbReference type="EMBL" id="FLYE01000001">
    <property type="protein sequence ID" value="SCA55216.1"/>
    <property type="molecule type" value="Genomic_DNA"/>
</dbReference>
<keyword evidence="1" id="KW-0732">Signal</keyword>
<proteinExistence type="predicted"/>
<evidence type="ECO:0000313" key="2">
    <source>
        <dbReference type="EMBL" id="SCA55216.1"/>
    </source>
</evidence>
<keyword evidence="3" id="KW-1185">Reference proteome</keyword>
<evidence type="ECO:0000313" key="3">
    <source>
        <dbReference type="Proteomes" id="UP000231658"/>
    </source>
</evidence>
<gene>
    <name evidence="2" type="ORF">MTBPR1_10463</name>
</gene>
<dbReference type="AlphaFoldDB" id="A0A1C3RD66"/>
<reference evidence="2 3" key="1">
    <citation type="submission" date="2016-07" db="EMBL/GenBank/DDBJ databases">
        <authorList>
            <person name="Lefevre C.T."/>
        </authorList>
    </citation>
    <scope>NUCLEOTIDE SEQUENCE [LARGE SCALE GENOMIC DNA]</scope>
    <source>
        <strain evidence="2">PR1</strain>
    </source>
</reference>
<dbReference type="OrthoDB" id="8433629at2"/>
<feature type="chain" id="PRO_5008680633" evidence="1">
    <location>
        <begin position="20"/>
        <end position="474"/>
    </location>
</feature>
<dbReference type="Proteomes" id="UP000231658">
    <property type="component" value="Unassembled WGS sequence"/>
</dbReference>
<protein>
    <submittedName>
        <fullName evidence="2">Uncharacterized protein</fullName>
    </submittedName>
</protein>
<dbReference type="STRING" id="1867952.MTBPR1_10463"/>
<name>A0A1C3RD66_9PROT</name>
<dbReference type="RefSeq" id="WP_126464951.1">
    <property type="nucleotide sequence ID" value="NZ_FLYE01000001.1"/>
</dbReference>
<organism evidence="2 3">
    <name type="scientific">Candidatus Terasakiella magnetica</name>
    <dbReference type="NCBI Taxonomy" id="1867952"/>
    <lineage>
        <taxon>Bacteria</taxon>
        <taxon>Pseudomonadati</taxon>
        <taxon>Pseudomonadota</taxon>
        <taxon>Alphaproteobacteria</taxon>
        <taxon>Rhodospirillales</taxon>
        <taxon>Terasakiellaceae</taxon>
        <taxon>Terasakiella</taxon>
    </lineage>
</organism>